<dbReference type="Pfam" id="PF12937">
    <property type="entry name" value="F-box-like"/>
    <property type="match status" value="1"/>
</dbReference>
<evidence type="ECO:0000259" key="1">
    <source>
        <dbReference type="PROSITE" id="PS50181"/>
    </source>
</evidence>
<reference evidence="2 3" key="1">
    <citation type="submission" date="2024-08" db="EMBL/GenBank/DDBJ databases">
        <authorList>
            <person name="Cucini C."/>
            <person name="Frati F."/>
        </authorList>
    </citation>
    <scope>NUCLEOTIDE SEQUENCE [LARGE SCALE GENOMIC DNA]</scope>
</reference>
<dbReference type="SUPFAM" id="SSF81383">
    <property type="entry name" value="F-box domain"/>
    <property type="match status" value="1"/>
</dbReference>
<feature type="domain" description="F-box" evidence="1">
    <location>
        <begin position="17"/>
        <end position="70"/>
    </location>
</feature>
<evidence type="ECO:0000313" key="3">
    <source>
        <dbReference type="Proteomes" id="UP001642540"/>
    </source>
</evidence>
<dbReference type="Gene3D" id="3.80.10.10">
    <property type="entry name" value="Ribonuclease Inhibitor"/>
    <property type="match status" value="1"/>
</dbReference>
<sequence length="437" mass="50931">MATVTRSMKINQKPENAVELDDLPNEVLQHIFDMCETKSELLNHRMVCRRWAYNVFEVLKIKTNAQFRKWNPIIKNPDRNQFFPQKIMIAPSTSHEFSDREVIFPHYFTKDLHPFPMLSVQFVLPKRDSGSDPVPELNPGEIKLGLLPLLRIFGETLKALSLETSGMISLKIQPSIMFAELPNLTSVKMKNCSAGIFDIYPHMSNPDIEVGDMYTTLKNLSVRGCGDYLTNWLLQYFSPDLETLELEGVCPNPFVKERYSNPDAFKKLQSLKLFRMDKSFHTEEGHAFELKHLKQLSITFYLGTAKKISQFIYRHRETLTELSYNREMFDGTLISETHRNKEVKQIITFPLIKKVCMFILTDAQNKHDTEMITKCFPNLRILQLAYYHVNRGHMHDSCQISDIFKSCPHINRIEILFCPSLKETTLIHCHTFDRENE</sequence>
<proteinExistence type="predicted"/>
<dbReference type="EMBL" id="CAXLJM020000054">
    <property type="protein sequence ID" value="CAL8117467.1"/>
    <property type="molecule type" value="Genomic_DNA"/>
</dbReference>
<comment type="caution">
    <text evidence="2">The sequence shown here is derived from an EMBL/GenBank/DDBJ whole genome shotgun (WGS) entry which is preliminary data.</text>
</comment>
<accession>A0ABP1R6B5</accession>
<keyword evidence="3" id="KW-1185">Reference proteome</keyword>
<name>A0ABP1R6B5_9HEXA</name>
<dbReference type="SUPFAM" id="SSF52047">
    <property type="entry name" value="RNI-like"/>
    <property type="match status" value="1"/>
</dbReference>
<evidence type="ECO:0000313" key="2">
    <source>
        <dbReference type="EMBL" id="CAL8117467.1"/>
    </source>
</evidence>
<dbReference type="InterPro" id="IPR001810">
    <property type="entry name" value="F-box_dom"/>
</dbReference>
<dbReference type="InterPro" id="IPR032675">
    <property type="entry name" value="LRR_dom_sf"/>
</dbReference>
<dbReference type="Gene3D" id="1.20.1280.50">
    <property type="match status" value="1"/>
</dbReference>
<protein>
    <recommendedName>
        <fullName evidence="1">F-box domain-containing protein</fullName>
    </recommendedName>
</protein>
<dbReference type="PROSITE" id="PS50181">
    <property type="entry name" value="FBOX"/>
    <property type="match status" value="1"/>
</dbReference>
<dbReference type="Proteomes" id="UP001642540">
    <property type="component" value="Unassembled WGS sequence"/>
</dbReference>
<organism evidence="2 3">
    <name type="scientific">Orchesella dallaii</name>
    <dbReference type="NCBI Taxonomy" id="48710"/>
    <lineage>
        <taxon>Eukaryota</taxon>
        <taxon>Metazoa</taxon>
        <taxon>Ecdysozoa</taxon>
        <taxon>Arthropoda</taxon>
        <taxon>Hexapoda</taxon>
        <taxon>Collembola</taxon>
        <taxon>Entomobryomorpha</taxon>
        <taxon>Entomobryoidea</taxon>
        <taxon>Orchesellidae</taxon>
        <taxon>Orchesellinae</taxon>
        <taxon>Orchesella</taxon>
    </lineage>
</organism>
<dbReference type="InterPro" id="IPR036047">
    <property type="entry name" value="F-box-like_dom_sf"/>
</dbReference>
<gene>
    <name evidence="2" type="ORF">ODALV1_LOCUS17708</name>
</gene>